<proteinExistence type="predicted"/>
<dbReference type="EMBL" id="GBRH01263562">
    <property type="protein sequence ID" value="JAD34333.1"/>
    <property type="molecule type" value="Transcribed_RNA"/>
</dbReference>
<reference evidence="1" key="1">
    <citation type="submission" date="2014-09" db="EMBL/GenBank/DDBJ databases">
        <authorList>
            <person name="Magalhaes I.L.F."/>
            <person name="Oliveira U."/>
            <person name="Santos F.R."/>
            <person name="Vidigal T.H.D.A."/>
            <person name="Brescovit A.D."/>
            <person name="Santos A.J."/>
        </authorList>
    </citation>
    <scope>NUCLEOTIDE SEQUENCE</scope>
    <source>
        <tissue evidence="1">Shoot tissue taken approximately 20 cm above the soil surface</tissue>
    </source>
</reference>
<name>A0A0A8Z9G8_ARUDO</name>
<reference evidence="1" key="2">
    <citation type="journal article" date="2015" name="Data Brief">
        <title>Shoot transcriptome of the giant reed, Arundo donax.</title>
        <authorList>
            <person name="Barrero R.A."/>
            <person name="Guerrero F.D."/>
            <person name="Moolhuijzen P."/>
            <person name="Goolsby J.A."/>
            <person name="Tidwell J."/>
            <person name="Bellgard S.E."/>
            <person name="Bellgard M.I."/>
        </authorList>
    </citation>
    <scope>NUCLEOTIDE SEQUENCE</scope>
    <source>
        <tissue evidence="1">Shoot tissue taken approximately 20 cm above the soil surface</tissue>
    </source>
</reference>
<protein>
    <submittedName>
        <fullName evidence="1">Uncharacterized protein</fullName>
    </submittedName>
</protein>
<organism evidence="1">
    <name type="scientific">Arundo donax</name>
    <name type="common">Giant reed</name>
    <name type="synonym">Donax arundinaceus</name>
    <dbReference type="NCBI Taxonomy" id="35708"/>
    <lineage>
        <taxon>Eukaryota</taxon>
        <taxon>Viridiplantae</taxon>
        <taxon>Streptophyta</taxon>
        <taxon>Embryophyta</taxon>
        <taxon>Tracheophyta</taxon>
        <taxon>Spermatophyta</taxon>
        <taxon>Magnoliopsida</taxon>
        <taxon>Liliopsida</taxon>
        <taxon>Poales</taxon>
        <taxon>Poaceae</taxon>
        <taxon>PACMAD clade</taxon>
        <taxon>Arundinoideae</taxon>
        <taxon>Arundineae</taxon>
        <taxon>Arundo</taxon>
    </lineage>
</organism>
<sequence>MSAETANVVAVSGLIPWALPPLPPREAEVEQYCGKRKNPAKGDWAAPSMLVLCSLRLFCTSRDCKSCSSSLT</sequence>
<evidence type="ECO:0000313" key="1">
    <source>
        <dbReference type="EMBL" id="JAD34333.1"/>
    </source>
</evidence>
<dbReference type="AlphaFoldDB" id="A0A0A8Z9G8"/>
<accession>A0A0A8Z9G8</accession>